<evidence type="ECO:0000313" key="1">
    <source>
        <dbReference type="EMBL" id="CDW20781.1"/>
    </source>
</evidence>
<protein>
    <submittedName>
        <fullName evidence="1">Uncharacterized protein</fullName>
    </submittedName>
</protein>
<reference evidence="1" key="1">
    <citation type="submission" date="2014-05" db="EMBL/GenBank/DDBJ databases">
        <authorList>
            <person name="Chronopoulou M."/>
        </authorList>
    </citation>
    <scope>NUCLEOTIDE SEQUENCE</scope>
    <source>
        <tissue evidence="1">Whole organism</tissue>
    </source>
</reference>
<dbReference type="AlphaFoldDB" id="A0A0K2T5P2"/>
<organism evidence="1">
    <name type="scientific">Lepeophtheirus salmonis</name>
    <name type="common">Salmon louse</name>
    <name type="synonym">Caligus salmonis</name>
    <dbReference type="NCBI Taxonomy" id="72036"/>
    <lineage>
        <taxon>Eukaryota</taxon>
        <taxon>Metazoa</taxon>
        <taxon>Ecdysozoa</taxon>
        <taxon>Arthropoda</taxon>
        <taxon>Crustacea</taxon>
        <taxon>Multicrustacea</taxon>
        <taxon>Hexanauplia</taxon>
        <taxon>Copepoda</taxon>
        <taxon>Siphonostomatoida</taxon>
        <taxon>Caligidae</taxon>
        <taxon>Lepeophtheirus</taxon>
    </lineage>
</organism>
<feature type="non-terminal residue" evidence="1">
    <location>
        <position position="1"/>
    </location>
</feature>
<name>A0A0K2T5P2_LEPSM</name>
<sequence length="52" mass="5774">YKRKTLLNVFANLANHSLDTRLKGFTGLDNVHGGDFVPVLDYRGLQGVDTIL</sequence>
<accession>A0A0K2T5P2</accession>
<proteinExistence type="predicted"/>
<dbReference type="EMBL" id="HACA01003420">
    <property type="protein sequence ID" value="CDW20781.1"/>
    <property type="molecule type" value="Transcribed_RNA"/>
</dbReference>